<dbReference type="InterPro" id="IPR038610">
    <property type="entry name" value="FliK-like_C_sf"/>
</dbReference>
<dbReference type="InterPro" id="IPR021136">
    <property type="entry name" value="Flagellar_hook_control-like_C"/>
</dbReference>
<dbReference type="CDD" id="cd17470">
    <property type="entry name" value="T3SS_Flik_C"/>
    <property type="match status" value="1"/>
</dbReference>
<dbReference type="HOGENOM" id="CLU_039492_1_0_6"/>
<dbReference type="eggNOG" id="COG3144">
    <property type="taxonomic scope" value="Bacteria"/>
</dbReference>
<gene>
    <name evidence="6" type="ORF">AT03_13535</name>
</gene>
<protein>
    <submittedName>
        <fullName evidence="6">Flagellar hook-length control protein</fullName>
    </submittedName>
</protein>
<dbReference type="PANTHER" id="PTHR37533:SF2">
    <property type="entry name" value="FLAGELLAR HOOK-LENGTH CONTROL PROTEIN"/>
    <property type="match status" value="1"/>
</dbReference>
<dbReference type="AlphaFoldDB" id="A0A097R3M3"/>
<feature type="region of interest" description="Disordered" evidence="4">
    <location>
        <begin position="1"/>
        <end position="64"/>
    </location>
</feature>
<feature type="compositionally biased region" description="Low complexity" evidence="4">
    <location>
        <begin position="7"/>
        <end position="32"/>
    </location>
</feature>
<dbReference type="EMBL" id="CP009706">
    <property type="protein sequence ID" value="AIU73314.1"/>
    <property type="molecule type" value="Genomic_DNA"/>
</dbReference>
<comment type="function">
    <text evidence="1">Controls the length of the flagellar hook.</text>
</comment>
<evidence type="ECO:0000256" key="4">
    <source>
        <dbReference type="SAM" id="MobiDB-lite"/>
    </source>
</evidence>
<dbReference type="Proteomes" id="UP000029986">
    <property type="component" value="Chromosome"/>
</dbReference>
<comment type="similarity">
    <text evidence="2">Belongs to the FliK family.</text>
</comment>
<evidence type="ECO:0000256" key="1">
    <source>
        <dbReference type="ARBA" id="ARBA00003944"/>
    </source>
</evidence>
<name>A0A097R3M3_HAFAL</name>
<evidence type="ECO:0000259" key="5">
    <source>
        <dbReference type="Pfam" id="PF02120"/>
    </source>
</evidence>
<dbReference type="Pfam" id="PF02120">
    <property type="entry name" value="Flg_hook"/>
    <property type="match status" value="1"/>
</dbReference>
<keyword evidence="6" id="KW-0969">Cilium</keyword>
<feature type="region of interest" description="Disordered" evidence="4">
    <location>
        <begin position="413"/>
        <end position="447"/>
    </location>
</feature>
<dbReference type="Gene3D" id="3.30.750.140">
    <property type="match status" value="1"/>
</dbReference>
<dbReference type="GO" id="GO:0009424">
    <property type="term" value="C:bacterial-type flagellum hook"/>
    <property type="evidence" value="ECO:0007669"/>
    <property type="project" value="InterPro"/>
</dbReference>
<reference evidence="6 7" key="1">
    <citation type="journal article" date="2014" name="Gut Pathog.">
        <title>Gene clusters of Hafnia alvei strain FB1 important in survival and pathogenesis: a draft genome perspective.</title>
        <authorList>
            <person name="Tan J.Y."/>
            <person name="Yin W.F."/>
            <person name="Chan K.G."/>
        </authorList>
    </citation>
    <scope>NUCLEOTIDE SEQUENCE [LARGE SCALE GENOMIC DNA]</scope>
    <source>
        <strain evidence="6 7">FB1</strain>
    </source>
</reference>
<accession>A0A097R3M3</accession>
<feature type="compositionally biased region" description="Polar residues" evidence="4">
    <location>
        <begin position="413"/>
        <end position="439"/>
    </location>
</feature>
<sequence length="469" mass="48644">MTSPLLAAAITNPTATNASASSAKSSKKAAAPFSDVLSQAHSPSKENRAPQAKANKTTSGLAEKTDLKTLQAALTKALQNQSAKGKDAQKLVDQLASLDPKQQQKLLASLDPKQQQKLLASLGASLAEIKPAGKGDHPPALTETITDKGTEQAGQAAISALFAMLPDALPKVAASDTANSAEINDALNAATSDRASPLMNLLTGDDKKDAKLDLGTLLKSDKPTADADVDAQPWDLSLATVPGKKSDPSALKSSVETSATPLNTTEIPLKLAPQIEDARLPRNDLNISQQPAHTLSQAMHNIAVSSPVVAPQAAAVPAAPMPTPVLNAQLGSSEWQQALSQQILMFNRSGQHSAELRLHPQDLGSLQISLRIDDNQAQLHMASGHSQVRAALEAALPQLRTALADSGIQLGQSSVGSEAQPQWNGGQQNASDRQATSGGFSVDGNNDDRIVTASVSAKSVRVGGVDISV</sequence>
<proteinExistence type="inferred from homology"/>
<keyword evidence="6" id="KW-0282">Flagellum</keyword>
<dbReference type="PANTHER" id="PTHR37533">
    <property type="entry name" value="FLAGELLAR HOOK-LENGTH CONTROL PROTEIN"/>
    <property type="match status" value="1"/>
</dbReference>
<dbReference type="GO" id="GO:0044780">
    <property type="term" value="P:bacterial-type flagellum assembly"/>
    <property type="evidence" value="ECO:0007669"/>
    <property type="project" value="InterPro"/>
</dbReference>
<feature type="domain" description="Flagellar hook-length control protein-like C-terminal" evidence="5">
    <location>
        <begin position="342"/>
        <end position="422"/>
    </location>
</feature>
<keyword evidence="7" id="KW-1185">Reference proteome</keyword>
<evidence type="ECO:0000313" key="6">
    <source>
        <dbReference type="EMBL" id="AIU73314.1"/>
    </source>
</evidence>
<evidence type="ECO:0000313" key="7">
    <source>
        <dbReference type="Proteomes" id="UP000029986"/>
    </source>
</evidence>
<dbReference type="KEGG" id="hav:AT03_13535"/>
<keyword evidence="3" id="KW-1005">Bacterial flagellum biogenesis</keyword>
<dbReference type="InterPro" id="IPR052563">
    <property type="entry name" value="FliK"/>
</dbReference>
<dbReference type="PATRIC" id="fig|1453496.5.peg.2760"/>
<dbReference type="InterPro" id="IPR001635">
    <property type="entry name" value="Flag_hook_Flik"/>
</dbReference>
<evidence type="ECO:0000256" key="3">
    <source>
        <dbReference type="ARBA" id="ARBA00022795"/>
    </source>
</evidence>
<evidence type="ECO:0000256" key="2">
    <source>
        <dbReference type="ARBA" id="ARBA00009149"/>
    </source>
</evidence>
<dbReference type="PRINTS" id="PR01007">
    <property type="entry name" value="FLGHOOKFLIK"/>
</dbReference>
<keyword evidence="6" id="KW-0966">Cell projection</keyword>
<dbReference type="OrthoDB" id="1792985at2"/>
<organism evidence="6 7">
    <name type="scientific">Hafnia alvei FB1</name>
    <dbReference type="NCBI Taxonomy" id="1453496"/>
    <lineage>
        <taxon>Bacteria</taxon>
        <taxon>Pseudomonadati</taxon>
        <taxon>Pseudomonadota</taxon>
        <taxon>Gammaproteobacteria</taxon>
        <taxon>Enterobacterales</taxon>
        <taxon>Hafniaceae</taxon>
        <taxon>Hafnia</taxon>
    </lineage>
</organism>
<dbReference type="RefSeq" id="WP_025796736.1">
    <property type="nucleotide sequence ID" value="NZ_CP009706.1"/>
</dbReference>